<evidence type="ECO:0000313" key="1">
    <source>
        <dbReference type="EMBL" id="ERN42614.1"/>
    </source>
</evidence>
<proteinExistence type="predicted"/>
<sequence length="57" mass="6891">MFGSDKRLLQFPDVLDEPNFPRDWLWLNETDGGLKAFPFKAFSFENLTFILFRHRIR</sequence>
<organism evidence="1 2">
    <name type="scientific">Rubidibacter lacunae KORDI 51-2</name>
    <dbReference type="NCBI Taxonomy" id="582515"/>
    <lineage>
        <taxon>Bacteria</taxon>
        <taxon>Bacillati</taxon>
        <taxon>Cyanobacteriota</taxon>
        <taxon>Cyanophyceae</taxon>
        <taxon>Oscillatoriophycideae</taxon>
        <taxon>Chroococcales</taxon>
        <taxon>Aphanothecaceae</taxon>
        <taxon>Rubidibacter</taxon>
    </lineage>
</organism>
<accession>U5DPU5</accession>
<name>U5DPU5_9CHRO</name>
<protein>
    <submittedName>
        <fullName evidence="1">Uncharacterized protein</fullName>
    </submittedName>
</protein>
<gene>
    <name evidence="1" type="ORF">KR51_00007070</name>
</gene>
<evidence type="ECO:0000313" key="2">
    <source>
        <dbReference type="Proteomes" id="UP000016960"/>
    </source>
</evidence>
<comment type="caution">
    <text evidence="1">The sequence shown here is derived from an EMBL/GenBank/DDBJ whole genome shotgun (WGS) entry which is preliminary data.</text>
</comment>
<dbReference type="AlphaFoldDB" id="U5DPU5"/>
<dbReference type="InParanoid" id="U5DPU5"/>
<keyword evidence="2" id="KW-1185">Reference proteome</keyword>
<dbReference type="EMBL" id="ASSJ01000015">
    <property type="protein sequence ID" value="ERN42614.1"/>
    <property type="molecule type" value="Genomic_DNA"/>
</dbReference>
<dbReference type="Proteomes" id="UP000016960">
    <property type="component" value="Unassembled WGS sequence"/>
</dbReference>
<reference evidence="1 2" key="1">
    <citation type="submission" date="2013-05" db="EMBL/GenBank/DDBJ databases">
        <title>Draft genome sequence of Rubidibacter lacunae KORDI 51-2.</title>
        <authorList>
            <person name="Choi D.H."/>
            <person name="Noh J.H."/>
            <person name="Kwon K.-K."/>
            <person name="Lee J.-H."/>
            <person name="Ryu J.-Y."/>
        </authorList>
    </citation>
    <scope>NUCLEOTIDE SEQUENCE [LARGE SCALE GENOMIC DNA]</scope>
    <source>
        <strain evidence="1 2">KORDI 51-2</strain>
    </source>
</reference>